<feature type="transmembrane region" description="Helical" evidence="1">
    <location>
        <begin position="12"/>
        <end position="31"/>
    </location>
</feature>
<name>A0ABV4S3E9_9FUSO</name>
<evidence type="ECO:0000313" key="2">
    <source>
        <dbReference type="EMBL" id="MFA3798881.1"/>
    </source>
</evidence>
<gene>
    <name evidence="2" type="ORF">ACEG17_01560</name>
</gene>
<feature type="transmembrane region" description="Helical" evidence="1">
    <location>
        <begin position="68"/>
        <end position="88"/>
    </location>
</feature>
<keyword evidence="1" id="KW-1133">Transmembrane helix</keyword>
<proteinExistence type="predicted"/>
<accession>A0ABV4S3E9</accession>
<evidence type="ECO:0000313" key="3">
    <source>
        <dbReference type="Proteomes" id="UP001571581"/>
    </source>
</evidence>
<keyword evidence="1" id="KW-0812">Transmembrane</keyword>
<feature type="non-terminal residue" evidence="2">
    <location>
        <position position="1"/>
    </location>
</feature>
<sequence length="112" mass="13546">MKGFSLMWFGRFTLYQKPFFFCICLSHMYYLTTFFKNFFIFSKNFCDIEINIINSEFFVSAEKCRRLAISYCIAILPNILIIRINLYCKIRFCGNEQSYENKNEKIFINQNI</sequence>
<dbReference type="EMBL" id="JBGORW010000002">
    <property type="protein sequence ID" value="MFA3798881.1"/>
    <property type="molecule type" value="Genomic_DNA"/>
</dbReference>
<dbReference type="RefSeq" id="WP_372582302.1">
    <property type="nucleotide sequence ID" value="NZ_JBGORW010000002.1"/>
</dbReference>
<protein>
    <submittedName>
        <fullName evidence="2">Uncharacterized protein</fullName>
    </submittedName>
</protein>
<reference evidence="2 3" key="1">
    <citation type="submission" date="2024-07" db="EMBL/GenBank/DDBJ databases">
        <authorList>
            <person name="Li X.-J."/>
            <person name="Wang X."/>
        </authorList>
    </citation>
    <scope>NUCLEOTIDE SEQUENCE [LARGE SCALE GENOMIC DNA]</scope>
    <source>
        <strain evidence="2 3">DSM 23441</strain>
    </source>
</reference>
<keyword evidence="1" id="KW-0472">Membrane</keyword>
<evidence type="ECO:0000256" key="1">
    <source>
        <dbReference type="SAM" id="Phobius"/>
    </source>
</evidence>
<dbReference type="Proteomes" id="UP001571581">
    <property type="component" value="Unassembled WGS sequence"/>
</dbReference>
<comment type="caution">
    <text evidence="2">The sequence shown here is derived from an EMBL/GenBank/DDBJ whole genome shotgun (WGS) entry which is preliminary data.</text>
</comment>
<organism evidence="2 3">
    <name type="scientific">Leptotrichia hongkongensis</name>
    <dbReference type="NCBI Taxonomy" id="554406"/>
    <lineage>
        <taxon>Bacteria</taxon>
        <taxon>Fusobacteriati</taxon>
        <taxon>Fusobacteriota</taxon>
        <taxon>Fusobacteriia</taxon>
        <taxon>Fusobacteriales</taxon>
        <taxon>Leptotrichiaceae</taxon>
        <taxon>Leptotrichia</taxon>
    </lineage>
</organism>
<keyword evidence="3" id="KW-1185">Reference proteome</keyword>